<dbReference type="InterPro" id="IPR015860">
    <property type="entry name" value="ABC_transpr_TagH-like"/>
</dbReference>
<keyword evidence="7" id="KW-1185">Reference proteome</keyword>
<keyword evidence="2" id="KW-0813">Transport</keyword>
<protein>
    <submittedName>
        <fullName evidence="6">Sugar ABC transporter ATP-binding protein</fullName>
    </submittedName>
</protein>
<dbReference type="PROSITE" id="PS00211">
    <property type="entry name" value="ABC_TRANSPORTER_1"/>
    <property type="match status" value="1"/>
</dbReference>
<evidence type="ECO:0000256" key="1">
    <source>
        <dbReference type="ARBA" id="ARBA00005417"/>
    </source>
</evidence>
<dbReference type="SUPFAM" id="SSF52540">
    <property type="entry name" value="P-loop containing nucleoside triphosphate hydrolases"/>
    <property type="match status" value="1"/>
</dbReference>
<dbReference type="CDD" id="cd10147">
    <property type="entry name" value="Wzt_C-like"/>
    <property type="match status" value="1"/>
</dbReference>
<dbReference type="PANTHER" id="PTHR46743:SF2">
    <property type="entry name" value="TEICHOIC ACIDS EXPORT ATP-BINDING PROTEIN TAGH"/>
    <property type="match status" value="1"/>
</dbReference>
<dbReference type="Gene3D" id="2.70.50.60">
    <property type="entry name" value="abc- transporter (atp binding component) like domain"/>
    <property type="match status" value="1"/>
</dbReference>
<reference evidence="6" key="1">
    <citation type="journal article" date="2014" name="Int. J. Syst. Evol. Microbiol.">
        <title>Complete genome sequence of Corynebacterium casei LMG S-19264T (=DSM 44701T), isolated from a smear-ripened cheese.</title>
        <authorList>
            <consortium name="US DOE Joint Genome Institute (JGI-PGF)"/>
            <person name="Walter F."/>
            <person name="Albersmeier A."/>
            <person name="Kalinowski J."/>
            <person name="Ruckert C."/>
        </authorList>
    </citation>
    <scope>NUCLEOTIDE SEQUENCE</scope>
    <source>
        <strain evidence="6">KCTC 23077</strain>
    </source>
</reference>
<evidence type="ECO:0000256" key="2">
    <source>
        <dbReference type="ARBA" id="ARBA00022448"/>
    </source>
</evidence>
<dbReference type="InterPro" id="IPR003593">
    <property type="entry name" value="AAA+_ATPase"/>
</dbReference>
<name>A0A918T5L0_9GAMM</name>
<accession>A0A918T5L0</accession>
<dbReference type="GO" id="GO:0016020">
    <property type="term" value="C:membrane"/>
    <property type="evidence" value="ECO:0007669"/>
    <property type="project" value="InterPro"/>
</dbReference>
<reference evidence="6" key="2">
    <citation type="submission" date="2020-09" db="EMBL/GenBank/DDBJ databases">
        <authorList>
            <person name="Sun Q."/>
            <person name="Kim S."/>
        </authorList>
    </citation>
    <scope>NUCLEOTIDE SEQUENCE</scope>
    <source>
        <strain evidence="6">KCTC 23077</strain>
    </source>
</reference>
<dbReference type="Gene3D" id="3.40.50.300">
    <property type="entry name" value="P-loop containing nucleotide triphosphate hydrolases"/>
    <property type="match status" value="1"/>
</dbReference>
<dbReference type="Pfam" id="PF00005">
    <property type="entry name" value="ABC_tran"/>
    <property type="match status" value="1"/>
</dbReference>
<keyword evidence="3" id="KW-0547">Nucleotide-binding</keyword>
<gene>
    <name evidence="6" type="ORF">GCM10007067_24680</name>
</gene>
<dbReference type="GO" id="GO:0016887">
    <property type="term" value="F:ATP hydrolysis activity"/>
    <property type="evidence" value="ECO:0007669"/>
    <property type="project" value="InterPro"/>
</dbReference>
<comment type="caution">
    <text evidence="6">The sequence shown here is derived from an EMBL/GenBank/DDBJ whole genome shotgun (WGS) entry which is preliminary data.</text>
</comment>
<dbReference type="InterPro" id="IPR050683">
    <property type="entry name" value="Bact_Polysacc_Export_ATP-bd"/>
</dbReference>
<dbReference type="SMART" id="SM00382">
    <property type="entry name" value="AAA"/>
    <property type="match status" value="1"/>
</dbReference>
<sequence length="425" mass="45891">MTGDVLTVDDVGKAYYAFDSELQRFARWLGVPVAPTSERWALRHVGLRLHAGEAVGIVGQNGAGKSTLLKLITGTAHPNEGTINVSGRVSALLELGLGFNPELTGRENVRHVGTLMGLSGADVARLLPEIEAFAEVGRYFDEPVRTYSSGMQMRVAFSVATAVRPDVLIVDEALAVGDAYFIHKSYQRIREFRDAGTALLIVSHDPVAIQSLCDRAILLENGRVMMEGLPSEVLDFYNARIAEKENATVRSERREGHTVTESGTGEASFTAIELLDETGLSVEHVVVGQFVSLRARVRIRAAIPRLVFGYMLRDRLGQPIYGTNTDYTGHVITGLISGDDVVFEAAFEANLGPGSYSVSVALSSTETHLVNNYEWKDLALVFTVANPARPVFVGCAYIPAQISVSRVSGASSTQPHGLSQQDDAG</sequence>
<evidence type="ECO:0000313" key="6">
    <source>
        <dbReference type="EMBL" id="GHA85696.1"/>
    </source>
</evidence>
<dbReference type="InterPro" id="IPR003439">
    <property type="entry name" value="ABC_transporter-like_ATP-bd"/>
</dbReference>
<dbReference type="InterPro" id="IPR017871">
    <property type="entry name" value="ABC_transporter-like_CS"/>
</dbReference>
<dbReference type="CDD" id="cd03220">
    <property type="entry name" value="ABC_KpsT_Wzt"/>
    <property type="match status" value="1"/>
</dbReference>
<dbReference type="InterPro" id="IPR029439">
    <property type="entry name" value="Wzt_C"/>
</dbReference>
<feature type="domain" description="ABC transporter" evidence="5">
    <location>
        <begin position="6"/>
        <end position="246"/>
    </location>
</feature>
<dbReference type="InterPro" id="IPR027417">
    <property type="entry name" value="P-loop_NTPase"/>
</dbReference>
<keyword evidence="4 6" id="KW-0067">ATP-binding</keyword>
<comment type="similarity">
    <text evidence="1">Belongs to the ABC transporter superfamily.</text>
</comment>
<dbReference type="AlphaFoldDB" id="A0A918T5L0"/>
<dbReference type="Proteomes" id="UP000646426">
    <property type="component" value="Unassembled WGS sequence"/>
</dbReference>
<evidence type="ECO:0000259" key="5">
    <source>
        <dbReference type="PROSITE" id="PS50893"/>
    </source>
</evidence>
<organism evidence="6 7">
    <name type="scientific">Cognatilysobacter bugurensis</name>
    <dbReference type="NCBI Taxonomy" id="543356"/>
    <lineage>
        <taxon>Bacteria</taxon>
        <taxon>Pseudomonadati</taxon>
        <taxon>Pseudomonadota</taxon>
        <taxon>Gammaproteobacteria</taxon>
        <taxon>Lysobacterales</taxon>
        <taxon>Lysobacteraceae</taxon>
        <taxon>Cognatilysobacter</taxon>
    </lineage>
</organism>
<dbReference type="GO" id="GO:0005524">
    <property type="term" value="F:ATP binding"/>
    <property type="evidence" value="ECO:0007669"/>
    <property type="project" value="UniProtKB-KW"/>
</dbReference>
<evidence type="ECO:0000256" key="3">
    <source>
        <dbReference type="ARBA" id="ARBA00022741"/>
    </source>
</evidence>
<evidence type="ECO:0000256" key="4">
    <source>
        <dbReference type="ARBA" id="ARBA00022840"/>
    </source>
</evidence>
<dbReference type="PROSITE" id="PS50893">
    <property type="entry name" value="ABC_TRANSPORTER_2"/>
    <property type="match status" value="1"/>
</dbReference>
<dbReference type="PANTHER" id="PTHR46743">
    <property type="entry name" value="TEICHOIC ACIDS EXPORT ATP-BINDING PROTEIN TAGH"/>
    <property type="match status" value="1"/>
</dbReference>
<dbReference type="EMBL" id="BMYD01000004">
    <property type="protein sequence ID" value="GHA85696.1"/>
    <property type="molecule type" value="Genomic_DNA"/>
</dbReference>
<proteinExistence type="inferred from homology"/>
<evidence type="ECO:0000313" key="7">
    <source>
        <dbReference type="Proteomes" id="UP000646426"/>
    </source>
</evidence>
<dbReference type="GO" id="GO:0140359">
    <property type="term" value="F:ABC-type transporter activity"/>
    <property type="evidence" value="ECO:0007669"/>
    <property type="project" value="InterPro"/>
</dbReference>
<dbReference type="Pfam" id="PF14524">
    <property type="entry name" value="Wzt_C"/>
    <property type="match status" value="1"/>
</dbReference>
<dbReference type="RefSeq" id="WP_189456980.1">
    <property type="nucleotide sequence ID" value="NZ_BMYD01000004.1"/>
</dbReference>